<dbReference type="SUPFAM" id="SSF47384">
    <property type="entry name" value="Homodimeric domain of signal transducing histidine kinase"/>
    <property type="match status" value="1"/>
</dbReference>
<dbReference type="InterPro" id="IPR035965">
    <property type="entry name" value="PAS-like_dom_sf"/>
</dbReference>
<dbReference type="Pfam" id="PF02518">
    <property type="entry name" value="HATPase_c"/>
    <property type="match status" value="1"/>
</dbReference>
<dbReference type="SMART" id="SM00091">
    <property type="entry name" value="PAS"/>
    <property type="match status" value="1"/>
</dbReference>
<evidence type="ECO:0000256" key="6">
    <source>
        <dbReference type="ARBA" id="ARBA00023136"/>
    </source>
</evidence>
<evidence type="ECO:0000313" key="12">
    <source>
        <dbReference type="EMBL" id="MBT0666439.1"/>
    </source>
</evidence>
<dbReference type="Gene3D" id="3.30.565.10">
    <property type="entry name" value="Histidine kinase-like ATPase, C-terminal domain"/>
    <property type="match status" value="1"/>
</dbReference>
<evidence type="ECO:0000256" key="4">
    <source>
        <dbReference type="ARBA" id="ARBA00022679"/>
    </source>
</evidence>
<name>A0AAW4L5D9_9BACT</name>
<dbReference type="SMART" id="SM00387">
    <property type="entry name" value="HATPase_c"/>
    <property type="match status" value="1"/>
</dbReference>
<feature type="domain" description="PAC" evidence="11">
    <location>
        <begin position="164"/>
        <end position="216"/>
    </location>
</feature>
<dbReference type="CDD" id="cd00130">
    <property type="entry name" value="PAS"/>
    <property type="match status" value="1"/>
</dbReference>
<keyword evidence="13" id="KW-1185">Reference proteome</keyword>
<dbReference type="Pfam" id="PF08447">
    <property type="entry name" value="PAS_3"/>
    <property type="match status" value="1"/>
</dbReference>
<organism evidence="12 13">
    <name type="scientific">Geoanaerobacter pelophilus</name>
    <dbReference type="NCBI Taxonomy" id="60036"/>
    <lineage>
        <taxon>Bacteria</taxon>
        <taxon>Pseudomonadati</taxon>
        <taxon>Thermodesulfobacteriota</taxon>
        <taxon>Desulfuromonadia</taxon>
        <taxon>Geobacterales</taxon>
        <taxon>Geobacteraceae</taxon>
        <taxon>Geoanaerobacter</taxon>
    </lineage>
</organism>
<keyword evidence="7" id="KW-0175">Coiled coil</keyword>
<evidence type="ECO:0000256" key="2">
    <source>
        <dbReference type="ARBA" id="ARBA00012438"/>
    </source>
</evidence>
<feature type="transmembrane region" description="Helical" evidence="8">
    <location>
        <begin position="57"/>
        <end position="75"/>
    </location>
</feature>
<comment type="catalytic activity">
    <reaction evidence="1">
        <text>ATP + protein L-histidine = ADP + protein N-phospho-L-histidine.</text>
        <dbReference type="EC" id="2.7.13.3"/>
    </reaction>
</comment>
<keyword evidence="8" id="KW-1133">Transmembrane helix</keyword>
<dbReference type="SMART" id="SM00388">
    <property type="entry name" value="HisKA"/>
    <property type="match status" value="1"/>
</dbReference>
<dbReference type="NCBIfam" id="TIGR00229">
    <property type="entry name" value="sensory_box"/>
    <property type="match status" value="1"/>
</dbReference>
<keyword evidence="6 8" id="KW-0472">Membrane</keyword>
<dbReference type="InterPro" id="IPR036890">
    <property type="entry name" value="HATPase_C_sf"/>
</dbReference>
<feature type="transmembrane region" description="Helical" evidence="8">
    <location>
        <begin position="21"/>
        <end position="42"/>
    </location>
</feature>
<dbReference type="PROSITE" id="PS50109">
    <property type="entry name" value="HIS_KIN"/>
    <property type="match status" value="1"/>
</dbReference>
<dbReference type="Gene3D" id="3.30.450.20">
    <property type="entry name" value="PAS domain"/>
    <property type="match status" value="1"/>
</dbReference>
<keyword evidence="3" id="KW-0597">Phosphoprotein</keyword>
<gene>
    <name evidence="12" type="ORF">KI809_19195</name>
</gene>
<feature type="domain" description="Histidine kinase" evidence="9">
    <location>
        <begin position="266"/>
        <end position="479"/>
    </location>
</feature>
<accession>A0AAW4L5D9</accession>
<evidence type="ECO:0000256" key="3">
    <source>
        <dbReference type="ARBA" id="ARBA00022553"/>
    </source>
</evidence>
<dbReference type="InterPro" id="IPR003661">
    <property type="entry name" value="HisK_dim/P_dom"/>
</dbReference>
<dbReference type="PANTHER" id="PTHR42878:SF15">
    <property type="entry name" value="BACTERIOPHYTOCHROME"/>
    <property type="match status" value="1"/>
</dbReference>
<reference evidence="12 13" key="1">
    <citation type="submission" date="2021-05" db="EMBL/GenBank/DDBJ databases">
        <title>The draft genome of Geobacter pelophilus DSM 12255.</title>
        <authorList>
            <person name="Xu Z."/>
            <person name="Masuda Y."/>
            <person name="Itoh H."/>
            <person name="Senoo K."/>
        </authorList>
    </citation>
    <scope>NUCLEOTIDE SEQUENCE [LARGE SCALE GENOMIC DNA]</scope>
    <source>
        <strain evidence="12 13">DSM 12255</strain>
    </source>
</reference>
<dbReference type="GO" id="GO:0030295">
    <property type="term" value="F:protein kinase activator activity"/>
    <property type="evidence" value="ECO:0007669"/>
    <property type="project" value="TreeGrafter"/>
</dbReference>
<dbReference type="GO" id="GO:0007234">
    <property type="term" value="P:osmosensory signaling via phosphorelay pathway"/>
    <property type="evidence" value="ECO:0007669"/>
    <property type="project" value="TreeGrafter"/>
</dbReference>
<dbReference type="RefSeq" id="WP_214173211.1">
    <property type="nucleotide sequence ID" value="NZ_JAHCVJ010000012.1"/>
</dbReference>
<dbReference type="InterPro" id="IPR004358">
    <property type="entry name" value="Sig_transdc_His_kin-like_C"/>
</dbReference>
<dbReference type="PANTHER" id="PTHR42878">
    <property type="entry name" value="TWO-COMPONENT HISTIDINE KINASE"/>
    <property type="match status" value="1"/>
</dbReference>
<evidence type="ECO:0000256" key="1">
    <source>
        <dbReference type="ARBA" id="ARBA00000085"/>
    </source>
</evidence>
<evidence type="ECO:0000256" key="7">
    <source>
        <dbReference type="SAM" id="Coils"/>
    </source>
</evidence>
<comment type="caution">
    <text evidence="12">The sequence shown here is derived from an EMBL/GenBank/DDBJ whole genome shotgun (WGS) entry which is preliminary data.</text>
</comment>
<dbReference type="GO" id="GO:0000156">
    <property type="term" value="F:phosphorelay response regulator activity"/>
    <property type="evidence" value="ECO:0007669"/>
    <property type="project" value="TreeGrafter"/>
</dbReference>
<dbReference type="InterPro" id="IPR000700">
    <property type="entry name" value="PAS-assoc_C"/>
</dbReference>
<dbReference type="Pfam" id="PF00512">
    <property type="entry name" value="HisKA"/>
    <property type="match status" value="1"/>
</dbReference>
<dbReference type="InterPro" id="IPR000014">
    <property type="entry name" value="PAS"/>
</dbReference>
<dbReference type="GO" id="GO:0000155">
    <property type="term" value="F:phosphorelay sensor kinase activity"/>
    <property type="evidence" value="ECO:0007669"/>
    <property type="project" value="InterPro"/>
</dbReference>
<dbReference type="InterPro" id="IPR003594">
    <property type="entry name" value="HATPase_dom"/>
</dbReference>
<evidence type="ECO:0000313" key="13">
    <source>
        <dbReference type="Proteomes" id="UP000811899"/>
    </source>
</evidence>
<dbReference type="PROSITE" id="PS50113">
    <property type="entry name" value="PAC"/>
    <property type="match status" value="1"/>
</dbReference>
<dbReference type="CDD" id="cd00082">
    <property type="entry name" value="HisKA"/>
    <property type="match status" value="1"/>
</dbReference>
<dbReference type="EC" id="2.7.13.3" evidence="2"/>
<dbReference type="EMBL" id="JAHCVJ010000012">
    <property type="protein sequence ID" value="MBT0666439.1"/>
    <property type="molecule type" value="Genomic_DNA"/>
</dbReference>
<dbReference type="PRINTS" id="PR00344">
    <property type="entry name" value="BCTRLSENSOR"/>
</dbReference>
<dbReference type="GO" id="GO:0016020">
    <property type="term" value="C:membrane"/>
    <property type="evidence" value="ECO:0007669"/>
    <property type="project" value="UniProtKB-SubCell"/>
</dbReference>
<evidence type="ECO:0000256" key="5">
    <source>
        <dbReference type="ARBA" id="ARBA00022777"/>
    </source>
</evidence>
<evidence type="ECO:0000259" key="9">
    <source>
        <dbReference type="PROSITE" id="PS50109"/>
    </source>
</evidence>
<keyword evidence="8" id="KW-0812">Transmembrane</keyword>
<dbReference type="InterPro" id="IPR013655">
    <property type="entry name" value="PAS_fold_3"/>
</dbReference>
<dbReference type="SUPFAM" id="SSF55874">
    <property type="entry name" value="ATPase domain of HSP90 chaperone/DNA topoisomerase II/histidine kinase"/>
    <property type="match status" value="1"/>
</dbReference>
<dbReference type="Gene3D" id="1.10.287.130">
    <property type="match status" value="1"/>
</dbReference>
<dbReference type="PROSITE" id="PS50112">
    <property type="entry name" value="PAS"/>
    <property type="match status" value="1"/>
</dbReference>
<evidence type="ECO:0000259" key="11">
    <source>
        <dbReference type="PROSITE" id="PS50113"/>
    </source>
</evidence>
<sequence>MKLQPTKSVDNLTEGSEVKAIAVRTLTYVICGALLLILFSMIQRRLMGVAISLTPRAFVVPVIFGGGSGLLLAIWQERLRKTMMLLSISEDRYRTVTDFATDLTYLLSPDGTLHYVSPAAFKLTGYSPSDFISDPSLLDKIIHSDDKQIWLAHKSHHSEQGEFEEVHVRIVTKNGRVRWIRHVCRPISNESGEFLGIRGSNSDITEIKNAENEIRELNLSLESKIAERTARLETTLVELNCLNEDLLRQRQALECSNQDLEAFSYSVSHDLRAPLRHIIGFCSILSQECCEKLSTEEMFIVDRISNATNRMDKMIDSMLHLAKIRNATMCKVPVNLSEIAESVASMLRDTSPGRSIKVTIEENLTTIGDKMLLENAIQNLFANAWKYTSMTENAEIEFGREIIDGVEQFYIRDNGVGFDMAYADKLFTAFQRLHGREFEGSGIGLATVKRIIDLHGGNISGEGQKNCGAVFRFTLGSSFI</sequence>
<proteinExistence type="predicted"/>
<dbReference type="InterPro" id="IPR005467">
    <property type="entry name" value="His_kinase_dom"/>
</dbReference>
<feature type="domain" description="PAS" evidence="10">
    <location>
        <begin position="89"/>
        <end position="148"/>
    </location>
</feature>
<dbReference type="SMART" id="SM00086">
    <property type="entry name" value="PAC"/>
    <property type="match status" value="1"/>
</dbReference>
<keyword evidence="5" id="KW-0418">Kinase</keyword>
<dbReference type="Proteomes" id="UP000811899">
    <property type="component" value="Unassembled WGS sequence"/>
</dbReference>
<evidence type="ECO:0000256" key="8">
    <source>
        <dbReference type="SAM" id="Phobius"/>
    </source>
</evidence>
<dbReference type="SUPFAM" id="SSF55785">
    <property type="entry name" value="PYP-like sensor domain (PAS domain)"/>
    <property type="match status" value="1"/>
</dbReference>
<keyword evidence="4" id="KW-0808">Transferase</keyword>
<protein>
    <recommendedName>
        <fullName evidence="2">histidine kinase</fullName>
        <ecNumber evidence="2">2.7.13.3</ecNumber>
    </recommendedName>
</protein>
<evidence type="ECO:0000259" key="10">
    <source>
        <dbReference type="PROSITE" id="PS50112"/>
    </source>
</evidence>
<dbReference type="InterPro" id="IPR036097">
    <property type="entry name" value="HisK_dim/P_sf"/>
</dbReference>
<dbReference type="InterPro" id="IPR001610">
    <property type="entry name" value="PAC"/>
</dbReference>
<dbReference type="AlphaFoldDB" id="A0AAW4L5D9"/>
<dbReference type="InterPro" id="IPR050351">
    <property type="entry name" value="BphY/WalK/GraS-like"/>
</dbReference>
<feature type="coiled-coil region" evidence="7">
    <location>
        <begin position="207"/>
        <end position="263"/>
    </location>
</feature>